<evidence type="ECO:0000313" key="3">
    <source>
        <dbReference type="Proteomes" id="UP001501787"/>
    </source>
</evidence>
<evidence type="ECO:0008006" key="4">
    <source>
        <dbReference type="Google" id="ProtNLM"/>
    </source>
</evidence>
<keyword evidence="1" id="KW-0732">Signal</keyword>
<feature type="chain" id="PRO_5045783880" description="DUF4156 domain-containing protein" evidence="1">
    <location>
        <begin position="29"/>
        <end position="128"/>
    </location>
</feature>
<dbReference type="PROSITE" id="PS51257">
    <property type="entry name" value="PROKAR_LIPOPROTEIN"/>
    <property type="match status" value="1"/>
</dbReference>
<dbReference type="Proteomes" id="UP001501787">
    <property type="component" value="Unassembled WGS sequence"/>
</dbReference>
<keyword evidence="3" id="KW-1185">Reference proteome</keyword>
<organism evidence="2 3">
    <name type="scientific">Psychrobacter aestuarii</name>
    <dbReference type="NCBI Taxonomy" id="556327"/>
    <lineage>
        <taxon>Bacteria</taxon>
        <taxon>Pseudomonadati</taxon>
        <taxon>Pseudomonadota</taxon>
        <taxon>Gammaproteobacteria</taxon>
        <taxon>Moraxellales</taxon>
        <taxon>Moraxellaceae</taxon>
        <taxon>Psychrobacter</taxon>
    </lineage>
</organism>
<evidence type="ECO:0000313" key="2">
    <source>
        <dbReference type="EMBL" id="GAA0319751.1"/>
    </source>
</evidence>
<accession>A0ABN0VXE7</accession>
<reference evidence="2 3" key="1">
    <citation type="journal article" date="2019" name="Int. J. Syst. Evol. Microbiol.">
        <title>The Global Catalogue of Microorganisms (GCM) 10K type strain sequencing project: providing services to taxonomists for standard genome sequencing and annotation.</title>
        <authorList>
            <consortium name="The Broad Institute Genomics Platform"/>
            <consortium name="The Broad Institute Genome Sequencing Center for Infectious Disease"/>
            <person name="Wu L."/>
            <person name="Ma J."/>
        </authorList>
    </citation>
    <scope>NUCLEOTIDE SEQUENCE [LARGE SCALE GENOMIC DNA]</scope>
    <source>
        <strain evidence="2 3">JCM 16343</strain>
    </source>
</reference>
<protein>
    <recommendedName>
        <fullName evidence="4">DUF4156 domain-containing protein</fullName>
    </recommendedName>
</protein>
<dbReference type="RefSeq" id="WP_201505327.1">
    <property type="nucleotide sequence ID" value="NZ_BAAAFR010000005.1"/>
</dbReference>
<evidence type="ECO:0000256" key="1">
    <source>
        <dbReference type="SAM" id="SignalP"/>
    </source>
</evidence>
<feature type="signal peptide" evidence="1">
    <location>
        <begin position="1"/>
        <end position="28"/>
    </location>
</feature>
<proteinExistence type="predicted"/>
<gene>
    <name evidence="2" type="ORF">GCM10009129_16800</name>
</gene>
<comment type="caution">
    <text evidence="2">The sequence shown here is derived from an EMBL/GenBank/DDBJ whole genome shotgun (WGS) entry which is preliminary data.</text>
</comment>
<dbReference type="EMBL" id="BAAAFR010000005">
    <property type="protein sequence ID" value="GAA0319751.1"/>
    <property type="molecule type" value="Genomic_DNA"/>
</dbReference>
<name>A0ABN0VXE7_9GAMM</name>
<sequence length="128" mass="13711">MTPSKNNRLWNKPIASVGILAGALLLSACQSTPSSPVIQRANSTYETTGIASTKVRAQENALESAKKTCGSRQVIVLDDEVKYNGLLDERTGRVVGQVGAVVGTIFGTGSPNLSRDDDYEYTVSFRCQ</sequence>